<dbReference type="PANTHER" id="PTHR12315:SF0">
    <property type="entry name" value="7SK SNRNA METHYLPHOSPHATE CAPPING ENZYME"/>
    <property type="match status" value="1"/>
</dbReference>
<comment type="caution">
    <text evidence="4">The sequence shown here is derived from an EMBL/GenBank/DDBJ whole genome shotgun (WGS) entry which is preliminary data.</text>
</comment>
<dbReference type="InParanoid" id="A0A2R6S1F0"/>
<dbReference type="GO" id="GO:0017069">
    <property type="term" value="F:snRNA binding"/>
    <property type="evidence" value="ECO:0007669"/>
    <property type="project" value="TreeGrafter"/>
</dbReference>
<protein>
    <recommendedName>
        <fullName evidence="2">RNA methyltransferase</fullName>
        <ecNumber evidence="2">2.1.1.-</ecNumber>
    </recommendedName>
</protein>
<proteinExistence type="inferred from homology"/>
<dbReference type="PROSITE" id="PS51515">
    <property type="entry name" value="BIN3_SAM"/>
    <property type="match status" value="1"/>
</dbReference>
<evidence type="ECO:0000259" key="3">
    <source>
        <dbReference type="PROSITE" id="PS51515"/>
    </source>
</evidence>
<accession>A0A2R6S1F0</accession>
<evidence type="ECO:0000256" key="1">
    <source>
        <dbReference type="PROSITE-ProRule" id="PRU00848"/>
    </source>
</evidence>
<keyword evidence="5" id="KW-1185">Reference proteome</keyword>
<dbReference type="EC" id="2.1.1.-" evidence="2"/>
<dbReference type="Gene3D" id="3.40.50.150">
    <property type="entry name" value="Vaccinia Virus protein VP39"/>
    <property type="match status" value="1"/>
</dbReference>
<dbReference type="GO" id="GO:0040031">
    <property type="term" value="P:snRNA modification"/>
    <property type="evidence" value="ECO:0007669"/>
    <property type="project" value="TreeGrafter"/>
</dbReference>
<dbReference type="InterPro" id="IPR039772">
    <property type="entry name" value="Bin3-like"/>
</dbReference>
<dbReference type="PANTHER" id="PTHR12315">
    <property type="entry name" value="BICOID-INTERACTING PROTEIN RELATED"/>
    <property type="match status" value="1"/>
</dbReference>
<dbReference type="InterPro" id="IPR029063">
    <property type="entry name" value="SAM-dependent_MTases_sf"/>
</dbReference>
<dbReference type="GO" id="GO:0032259">
    <property type="term" value="P:methylation"/>
    <property type="evidence" value="ECO:0007669"/>
    <property type="project" value="UniProtKB-KW"/>
</dbReference>
<keyword evidence="2 4" id="KW-0489">Methyltransferase</keyword>
<organism evidence="4 5">
    <name type="scientific">Actinidia chinensis var. chinensis</name>
    <name type="common">Chinese soft-hair kiwi</name>
    <dbReference type="NCBI Taxonomy" id="1590841"/>
    <lineage>
        <taxon>Eukaryota</taxon>
        <taxon>Viridiplantae</taxon>
        <taxon>Streptophyta</taxon>
        <taxon>Embryophyta</taxon>
        <taxon>Tracheophyta</taxon>
        <taxon>Spermatophyta</taxon>
        <taxon>Magnoliopsida</taxon>
        <taxon>eudicotyledons</taxon>
        <taxon>Gunneridae</taxon>
        <taxon>Pentapetalae</taxon>
        <taxon>asterids</taxon>
        <taxon>Ericales</taxon>
        <taxon>Actinidiaceae</taxon>
        <taxon>Actinidia</taxon>
    </lineage>
</organism>
<comment type="similarity">
    <text evidence="2">Belongs to the methyltransferase superfamily.</text>
</comment>
<dbReference type="EMBL" id="NKQK01000001">
    <property type="protein sequence ID" value="PSS36096.1"/>
    <property type="molecule type" value="Genomic_DNA"/>
</dbReference>
<evidence type="ECO:0000256" key="2">
    <source>
        <dbReference type="RuleBase" id="RU367087"/>
    </source>
</evidence>
<dbReference type="AlphaFoldDB" id="A0A2R6S1F0"/>
<evidence type="ECO:0000313" key="4">
    <source>
        <dbReference type="EMBL" id="PSS36096.1"/>
    </source>
</evidence>
<dbReference type="InterPro" id="IPR024160">
    <property type="entry name" value="BIN3_SAM-bd_dom"/>
</dbReference>
<dbReference type="OrthoDB" id="10017101at2759"/>
<dbReference type="STRING" id="1590841.A0A2R6S1F0"/>
<feature type="domain" description="Bin3-type SAM" evidence="3">
    <location>
        <begin position="31"/>
        <end position="107"/>
    </location>
</feature>
<evidence type="ECO:0000313" key="5">
    <source>
        <dbReference type="Proteomes" id="UP000241394"/>
    </source>
</evidence>
<keyword evidence="1 2" id="KW-0949">S-adenosyl-L-methionine</keyword>
<reference evidence="4 5" key="1">
    <citation type="submission" date="2017-07" db="EMBL/GenBank/DDBJ databases">
        <title>An improved, manually edited Actinidia chinensis var. chinensis (kiwifruit) genome highlights the challenges associated with draft genomes and gene prediction in plants.</title>
        <authorList>
            <person name="Pilkington S."/>
            <person name="Crowhurst R."/>
            <person name="Hilario E."/>
            <person name="Nardozza S."/>
            <person name="Fraser L."/>
            <person name="Peng Y."/>
            <person name="Gunaseelan K."/>
            <person name="Simpson R."/>
            <person name="Tahir J."/>
            <person name="Deroles S."/>
            <person name="Templeton K."/>
            <person name="Luo Z."/>
            <person name="Davy M."/>
            <person name="Cheng C."/>
            <person name="Mcneilage M."/>
            <person name="Scaglione D."/>
            <person name="Liu Y."/>
            <person name="Zhang Q."/>
            <person name="Datson P."/>
            <person name="De Silva N."/>
            <person name="Gardiner S."/>
            <person name="Bassett H."/>
            <person name="Chagne D."/>
            <person name="Mccallum J."/>
            <person name="Dzierzon H."/>
            <person name="Deng C."/>
            <person name="Wang Y.-Y."/>
            <person name="Barron N."/>
            <person name="Manako K."/>
            <person name="Bowen J."/>
            <person name="Foster T."/>
            <person name="Erridge Z."/>
            <person name="Tiffin H."/>
            <person name="Waite C."/>
            <person name="Davies K."/>
            <person name="Grierson E."/>
            <person name="Laing W."/>
            <person name="Kirk R."/>
            <person name="Chen X."/>
            <person name="Wood M."/>
            <person name="Montefiori M."/>
            <person name="Brummell D."/>
            <person name="Schwinn K."/>
            <person name="Catanach A."/>
            <person name="Fullerton C."/>
            <person name="Li D."/>
            <person name="Meiyalaghan S."/>
            <person name="Nieuwenhuizen N."/>
            <person name="Read N."/>
            <person name="Prakash R."/>
            <person name="Hunter D."/>
            <person name="Zhang H."/>
            <person name="Mckenzie M."/>
            <person name="Knabel M."/>
            <person name="Harris A."/>
            <person name="Allan A."/>
            <person name="Chen A."/>
            <person name="Janssen B."/>
            <person name="Plunkett B."/>
            <person name="Dwamena C."/>
            <person name="Voogd C."/>
            <person name="Leif D."/>
            <person name="Lafferty D."/>
            <person name="Souleyre E."/>
            <person name="Varkonyi-Gasic E."/>
            <person name="Gambi F."/>
            <person name="Hanley J."/>
            <person name="Yao J.-L."/>
            <person name="Cheung J."/>
            <person name="David K."/>
            <person name="Warren B."/>
            <person name="Marsh K."/>
            <person name="Snowden K."/>
            <person name="Lin-Wang K."/>
            <person name="Brian L."/>
            <person name="Martinez-Sanchez M."/>
            <person name="Wang M."/>
            <person name="Ileperuma N."/>
            <person name="Macnee N."/>
            <person name="Campin R."/>
            <person name="Mcatee P."/>
            <person name="Drummond R."/>
            <person name="Espley R."/>
            <person name="Ireland H."/>
            <person name="Wu R."/>
            <person name="Atkinson R."/>
            <person name="Karunairetnam S."/>
            <person name="Bulley S."/>
            <person name="Chunkath S."/>
            <person name="Hanley Z."/>
            <person name="Storey R."/>
            <person name="Thrimawithana A."/>
            <person name="Thomson S."/>
            <person name="David C."/>
            <person name="Testolin R."/>
        </authorList>
    </citation>
    <scope>NUCLEOTIDE SEQUENCE [LARGE SCALE GENOMIC DNA]</scope>
    <source>
        <strain evidence="5">cv. Red5</strain>
        <tissue evidence="4">Young leaf</tissue>
    </source>
</reference>
<reference evidence="5" key="2">
    <citation type="journal article" date="2018" name="BMC Genomics">
        <title>A manually annotated Actinidia chinensis var. chinensis (kiwifruit) genome highlights the challenges associated with draft genomes and gene prediction in plants.</title>
        <authorList>
            <person name="Pilkington S.M."/>
            <person name="Crowhurst R."/>
            <person name="Hilario E."/>
            <person name="Nardozza S."/>
            <person name="Fraser L."/>
            <person name="Peng Y."/>
            <person name="Gunaseelan K."/>
            <person name="Simpson R."/>
            <person name="Tahir J."/>
            <person name="Deroles S.C."/>
            <person name="Templeton K."/>
            <person name="Luo Z."/>
            <person name="Davy M."/>
            <person name="Cheng C."/>
            <person name="McNeilage M."/>
            <person name="Scaglione D."/>
            <person name="Liu Y."/>
            <person name="Zhang Q."/>
            <person name="Datson P."/>
            <person name="De Silva N."/>
            <person name="Gardiner S.E."/>
            <person name="Bassett H."/>
            <person name="Chagne D."/>
            <person name="McCallum J."/>
            <person name="Dzierzon H."/>
            <person name="Deng C."/>
            <person name="Wang Y.Y."/>
            <person name="Barron L."/>
            <person name="Manako K."/>
            <person name="Bowen J."/>
            <person name="Foster T.M."/>
            <person name="Erridge Z.A."/>
            <person name="Tiffin H."/>
            <person name="Waite C.N."/>
            <person name="Davies K.M."/>
            <person name="Grierson E.P."/>
            <person name="Laing W.A."/>
            <person name="Kirk R."/>
            <person name="Chen X."/>
            <person name="Wood M."/>
            <person name="Montefiori M."/>
            <person name="Brummell D.A."/>
            <person name="Schwinn K.E."/>
            <person name="Catanach A."/>
            <person name="Fullerton C."/>
            <person name="Li D."/>
            <person name="Meiyalaghan S."/>
            <person name="Nieuwenhuizen N."/>
            <person name="Read N."/>
            <person name="Prakash R."/>
            <person name="Hunter D."/>
            <person name="Zhang H."/>
            <person name="McKenzie M."/>
            <person name="Knabel M."/>
            <person name="Harris A."/>
            <person name="Allan A.C."/>
            <person name="Gleave A."/>
            <person name="Chen A."/>
            <person name="Janssen B.J."/>
            <person name="Plunkett B."/>
            <person name="Ampomah-Dwamena C."/>
            <person name="Voogd C."/>
            <person name="Leif D."/>
            <person name="Lafferty D."/>
            <person name="Souleyre E.J.F."/>
            <person name="Varkonyi-Gasic E."/>
            <person name="Gambi F."/>
            <person name="Hanley J."/>
            <person name="Yao J.L."/>
            <person name="Cheung J."/>
            <person name="David K.M."/>
            <person name="Warren B."/>
            <person name="Marsh K."/>
            <person name="Snowden K.C."/>
            <person name="Lin-Wang K."/>
            <person name="Brian L."/>
            <person name="Martinez-Sanchez M."/>
            <person name="Wang M."/>
            <person name="Ileperuma N."/>
            <person name="Macnee N."/>
            <person name="Campin R."/>
            <person name="McAtee P."/>
            <person name="Drummond R.S.M."/>
            <person name="Espley R.V."/>
            <person name="Ireland H.S."/>
            <person name="Wu R."/>
            <person name="Atkinson R.G."/>
            <person name="Karunairetnam S."/>
            <person name="Bulley S."/>
            <person name="Chunkath S."/>
            <person name="Hanley Z."/>
            <person name="Storey R."/>
            <person name="Thrimawithana A.H."/>
            <person name="Thomson S."/>
            <person name="David C."/>
            <person name="Testolin R."/>
            <person name="Huang H."/>
            <person name="Hellens R.P."/>
            <person name="Schaffer R.J."/>
        </authorList>
    </citation>
    <scope>NUCLEOTIDE SEQUENCE [LARGE SCALE GENOMIC DNA]</scope>
    <source>
        <strain evidence="5">cv. Red5</strain>
    </source>
</reference>
<dbReference type="GO" id="GO:0008173">
    <property type="term" value="F:RNA methyltransferase activity"/>
    <property type="evidence" value="ECO:0007669"/>
    <property type="project" value="UniProtKB-UniRule"/>
</dbReference>
<name>A0A2R6S1F0_ACTCC</name>
<dbReference type="Proteomes" id="UP000241394">
    <property type="component" value="Chromosome LG1"/>
</dbReference>
<keyword evidence="2 4" id="KW-0808">Transferase</keyword>
<gene>
    <name evidence="4" type="ORF">CEY00_Acc00637</name>
</gene>
<dbReference type="Gramene" id="PSS36096">
    <property type="protein sequence ID" value="PSS36096"/>
    <property type="gene ID" value="CEY00_Acc00637"/>
</dbReference>
<sequence length="107" mass="11870">MIIKTMRSLNRVGRGNAKKSPHSIGQDLEEDPRLKVLKNEWFESKDCLDIGCNNRTITFAIAKKFGCRSFLGVDIDGGSWDQLGEVHNPTATGFSAAYFKAGCDFIL</sequence>
<dbReference type="GO" id="GO:0008171">
    <property type="term" value="F:O-methyltransferase activity"/>
    <property type="evidence" value="ECO:0007669"/>
    <property type="project" value="UniProtKB-UniRule"/>
</dbReference>
<dbReference type="SUPFAM" id="SSF53335">
    <property type="entry name" value="S-adenosyl-L-methionine-dependent methyltransferases"/>
    <property type="match status" value="1"/>
</dbReference>